<evidence type="ECO:0000313" key="2">
    <source>
        <dbReference type="Proteomes" id="UP000241426"/>
    </source>
</evidence>
<dbReference type="AlphaFoldDB" id="A0A2T3KL78"/>
<dbReference type="Proteomes" id="UP000241426">
    <property type="component" value="Unassembled WGS sequence"/>
</dbReference>
<gene>
    <name evidence="1" type="ORF">C9J27_04900</name>
</gene>
<dbReference type="EMBL" id="PYNF01000003">
    <property type="protein sequence ID" value="PSV00474.1"/>
    <property type="molecule type" value="Genomic_DNA"/>
</dbReference>
<protein>
    <submittedName>
        <fullName evidence="1">Uncharacterized protein</fullName>
    </submittedName>
</protein>
<name>A0A2T3KL78_9GAMM</name>
<organism evidence="1 2">
    <name type="scientific">Photobacterium kishitanii</name>
    <dbReference type="NCBI Taxonomy" id="318456"/>
    <lineage>
        <taxon>Bacteria</taxon>
        <taxon>Pseudomonadati</taxon>
        <taxon>Pseudomonadota</taxon>
        <taxon>Gammaproteobacteria</taxon>
        <taxon>Vibrionales</taxon>
        <taxon>Vibrionaceae</taxon>
        <taxon>Photobacterium</taxon>
    </lineage>
</organism>
<sequence>MFMEMSNIKSCNTFLKELDSSKLLLKLFLNGMHLSSDTWRDVDASFTYDCLLGVDFKISLSDGILLTLRPEGDNTVAKISIASVTKPVLFHGYTGRDQLKNSMTVGSDLSIDVSIKSTSVFSGTAAFDCIIHKQAALLHLISADIAVALIEMGIIEHLAKLEAS</sequence>
<accession>A0A2T3KL78</accession>
<proteinExistence type="predicted"/>
<reference evidence="1 2" key="1">
    <citation type="submission" date="2018-01" db="EMBL/GenBank/DDBJ databases">
        <title>Whole genome sequencing of Histamine producing bacteria.</title>
        <authorList>
            <person name="Butler K."/>
        </authorList>
    </citation>
    <scope>NUCLEOTIDE SEQUENCE [LARGE SCALE GENOMIC DNA]</scope>
    <source>
        <strain evidence="1 2">FS-7.2</strain>
    </source>
</reference>
<dbReference type="RefSeq" id="WP_107289104.1">
    <property type="nucleotide sequence ID" value="NZ_PYNF01000003.1"/>
</dbReference>
<comment type="caution">
    <text evidence="1">The sequence shown here is derived from an EMBL/GenBank/DDBJ whole genome shotgun (WGS) entry which is preliminary data.</text>
</comment>
<evidence type="ECO:0000313" key="1">
    <source>
        <dbReference type="EMBL" id="PSV00474.1"/>
    </source>
</evidence>